<reference evidence="1" key="1">
    <citation type="journal article" date="2018" name="Genome Biol. Evol.">
        <title>Genomics and development of Lentinus tigrinus, a white-rot wood-decaying mushroom with dimorphic fruiting bodies.</title>
        <authorList>
            <person name="Wu B."/>
            <person name="Xu Z."/>
            <person name="Knudson A."/>
            <person name="Carlson A."/>
            <person name="Chen N."/>
            <person name="Kovaka S."/>
            <person name="LaButti K."/>
            <person name="Lipzen A."/>
            <person name="Pennachio C."/>
            <person name="Riley R."/>
            <person name="Schakwitz W."/>
            <person name="Umezawa K."/>
            <person name="Ohm R.A."/>
            <person name="Grigoriev I.V."/>
            <person name="Nagy L.G."/>
            <person name="Gibbons J."/>
            <person name="Hibbett D."/>
        </authorList>
    </citation>
    <scope>NUCLEOTIDE SEQUENCE [LARGE SCALE GENOMIC DNA]</scope>
    <source>
        <strain evidence="1">ALCF2SS1-6</strain>
    </source>
</reference>
<gene>
    <name evidence="1" type="ORF">L227DRAFT_94712</name>
</gene>
<accession>A0A5C2SC40</accession>
<dbReference type="Proteomes" id="UP000313359">
    <property type="component" value="Unassembled WGS sequence"/>
</dbReference>
<evidence type="ECO:0000313" key="2">
    <source>
        <dbReference type="Proteomes" id="UP000313359"/>
    </source>
</evidence>
<protein>
    <submittedName>
        <fullName evidence="1">Uncharacterized protein</fullName>
    </submittedName>
</protein>
<keyword evidence="2" id="KW-1185">Reference proteome</keyword>
<name>A0A5C2SC40_9APHY</name>
<proteinExistence type="predicted"/>
<organism evidence="1 2">
    <name type="scientific">Lentinus tigrinus ALCF2SS1-6</name>
    <dbReference type="NCBI Taxonomy" id="1328759"/>
    <lineage>
        <taxon>Eukaryota</taxon>
        <taxon>Fungi</taxon>
        <taxon>Dikarya</taxon>
        <taxon>Basidiomycota</taxon>
        <taxon>Agaricomycotina</taxon>
        <taxon>Agaricomycetes</taxon>
        <taxon>Polyporales</taxon>
        <taxon>Polyporaceae</taxon>
        <taxon>Lentinus</taxon>
    </lineage>
</organism>
<evidence type="ECO:0000313" key="1">
    <source>
        <dbReference type="EMBL" id="RPD60679.1"/>
    </source>
</evidence>
<dbReference type="EMBL" id="ML122265">
    <property type="protein sequence ID" value="RPD60679.1"/>
    <property type="molecule type" value="Genomic_DNA"/>
</dbReference>
<dbReference type="AlphaFoldDB" id="A0A5C2SC40"/>
<sequence>MRSLTLSTLSRTRISHPATNSCYVHASRFTPLRTPPGHSSDSDLHATYPTRHSAMCTSSRTCCITDSETRTIAHLCISIAIPSLVALSSSASSRRHPVLCIFFVDTLLTLERRPQGPDPFHYTNQGGLGPSVPLQTCWTCKRPAGACRSGEWCPMVRKQHSDRRIYPTGAAASCEALLEPGAIDMTVHVGGRTAQSASVRRAWR</sequence>